<evidence type="ECO:0000256" key="4">
    <source>
        <dbReference type="ARBA" id="ARBA00010323"/>
    </source>
</evidence>
<dbReference type="OrthoDB" id="5974730at2759"/>
<dbReference type="EnsemblMetazoa" id="XM_038191539.1">
    <property type="protein sequence ID" value="XP_038047467.1"/>
    <property type="gene ID" value="LOC119721458"/>
</dbReference>
<keyword evidence="21" id="KW-1185">Reference proteome</keyword>
<dbReference type="GO" id="GO:0016020">
    <property type="term" value="C:membrane"/>
    <property type="evidence" value="ECO:0007669"/>
    <property type="project" value="UniProtKB-SubCell"/>
</dbReference>
<keyword evidence="12" id="KW-0594">Phospholipid biosynthesis</keyword>
<feature type="transmembrane region" description="Helical" evidence="19">
    <location>
        <begin position="437"/>
        <end position="457"/>
    </location>
</feature>
<dbReference type="PANTHER" id="PTHR13906">
    <property type="entry name" value="PORCUPINE"/>
    <property type="match status" value="1"/>
</dbReference>
<keyword evidence="11 19" id="KW-0472">Membrane</keyword>
<dbReference type="OMA" id="NAWVSRY"/>
<keyword evidence="5" id="KW-0444">Lipid biosynthesis</keyword>
<dbReference type="GO" id="GO:0071617">
    <property type="term" value="F:lysophospholipid acyltransferase activity"/>
    <property type="evidence" value="ECO:0007669"/>
    <property type="project" value="TreeGrafter"/>
</dbReference>
<accession>A0A913Z6W8</accession>
<evidence type="ECO:0000256" key="6">
    <source>
        <dbReference type="ARBA" id="ARBA00022679"/>
    </source>
</evidence>
<keyword evidence="13" id="KW-1208">Phospholipid metabolism</keyword>
<feature type="transmembrane region" description="Helical" evidence="19">
    <location>
        <begin position="256"/>
        <end position="279"/>
    </location>
</feature>
<dbReference type="InterPro" id="IPR049941">
    <property type="entry name" value="LPLAT_7/PORCN-like"/>
</dbReference>
<evidence type="ECO:0000256" key="11">
    <source>
        <dbReference type="ARBA" id="ARBA00023136"/>
    </source>
</evidence>
<dbReference type="GO" id="GO:0006656">
    <property type="term" value="P:phosphatidylcholine biosynthetic process"/>
    <property type="evidence" value="ECO:0007669"/>
    <property type="project" value="TreeGrafter"/>
</dbReference>
<evidence type="ECO:0000313" key="21">
    <source>
        <dbReference type="Proteomes" id="UP000887568"/>
    </source>
</evidence>
<dbReference type="RefSeq" id="XP_038047467.1">
    <property type="nucleotide sequence ID" value="XM_038191539.1"/>
</dbReference>
<evidence type="ECO:0000256" key="2">
    <source>
        <dbReference type="ARBA" id="ARBA00004240"/>
    </source>
</evidence>
<dbReference type="GO" id="GO:0005783">
    <property type="term" value="C:endoplasmic reticulum"/>
    <property type="evidence" value="ECO:0007669"/>
    <property type="project" value="UniProtKB-SubCell"/>
</dbReference>
<evidence type="ECO:0000256" key="8">
    <source>
        <dbReference type="ARBA" id="ARBA00022824"/>
    </source>
</evidence>
<keyword evidence="6" id="KW-0808">Transferase</keyword>
<feature type="transmembrane region" description="Helical" evidence="19">
    <location>
        <begin position="348"/>
        <end position="370"/>
    </location>
</feature>
<feature type="transmembrane region" description="Helical" evidence="19">
    <location>
        <begin position="225"/>
        <end position="244"/>
    </location>
</feature>
<keyword evidence="9 19" id="KW-1133">Transmembrane helix</keyword>
<proteinExistence type="inferred from homology"/>
<dbReference type="EC" id="2.3.1.23" evidence="16"/>
<evidence type="ECO:0000256" key="7">
    <source>
        <dbReference type="ARBA" id="ARBA00022692"/>
    </source>
</evidence>
<reference evidence="20" key="1">
    <citation type="submission" date="2022-11" db="UniProtKB">
        <authorList>
            <consortium name="EnsemblMetazoa"/>
        </authorList>
    </citation>
    <scope>IDENTIFICATION</scope>
</reference>
<dbReference type="GO" id="GO:0047184">
    <property type="term" value="F:1-acylglycerophosphocholine O-acyltransferase activity"/>
    <property type="evidence" value="ECO:0007669"/>
    <property type="project" value="UniProtKB-EC"/>
</dbReference>
<evidence type="ECO:0000256" key="19">
    <source>
        <dbReference type="SAM" id="Phobius"/>
    </source>
</evidence>
<keyword evidence="10" id="KW-0443">Lipid metabolism</keyword>
<dbReference type="InterPro" id="IPR004299">
    <property type="entry name" value="MBOAT_fam"/>
</dbReference>
<dbReference type="AlphaFoldDB" id="A0A913Z6W8"/>
<evidence type="ECO:0000256" key="10">
    <source>
        <dbReference type="ARBA" id="ARBA00023098"/>
    </source>
</evidence>
<evidence type="ECO:0000256" key="9">
    <source>
        <dbReference type="ARBA" id="ARBA00022989"/>
    </source>
</evidence>
<dbReference type="GeneID" id="119721458"/>
<protein>
    <recommendedName>
        <fullName evidence="18">Lysophospholipid acyltransferase 5</fullName>
        <ecNumber evidence="16">2.3.1.23</ecNumber>
        <ecNumber evidence="17">2.3.1.n6</ecNumber>
    </recommendedName>
</protein>
<keyword evidence="7 19" id="KW-0812">Transmembrane</keyword>
<evidence type="ECO:0000256" key="18">
    <source>
        <dbReference type="ARBA" id="ARBA00039721"/>
    </source>
</evidence>
<keyword evidence="8" id="KW-0256">Endoplasmic reticulum</keyword>
<name>A0A913Z6W8_PATMI</name>
<dbReference type="Proteomes" id="UP000887568">
    <property type="component" value="Unplaced"/>
</dbReference>
<evidence type="ECO:0000256" key="17">
    <source>
        <dbReference type="ARBA" id="ARBA00038923"/>
    </source>
</evidence>
<feature type="transmembrane region" description="Helical" evidence="19">
    <location>
        <begin position="61"/>
        <end position="82"/>
    </location>
</feature>
<organism evidence="20 21">
    <name type="scientific">Patiria miniata</name>
    <name type="common">Bat star</name>
    <name type="synonym">Asterina miniata</name>
    <dbReference type="NCBI Taxonomy" id="46514"/>
    <lineage>
        <taxon>Eukaryota</taxon>
        <taxon>Metazoa</taxon>
        <taxon>Echinodermata</taxon>
        <taxon>Eleutherozoa</taxon>
        <taxon>Asterozoa</taxon>
        <taxon>Asteroidea</taxon>
        <taxon>Valvatacea</taxon>
        <taxon>Valvatida</taxon>
        <taxon>Asterinidae</taxon>
        <taxon>Patiria</taxon>
    </lineage>
</organism>
<dbReference type="PANTHER" id="PTHR13906:SF14">
    <property type="entry name" value="LYSOPHOSPHOLIPID ACYLTRANSFERASE 5"/>
    <property type="match status" value="1"/>
</dbReference>
<evidence type="ECO:0000256" key="14">
    <source>
        <dbReference type="ARBA" id="ARBA00023315"/>
    </source>
</evidence>
<dbReference type="EC" id="2.3.1.n6" evidence="17"/>
<evidence type="ECO:0000256" key="12">
    <source>
        <dbReference type="ARBA" id="ARBA00023209"/>
    </source>
</evidence>
<comment type="pathway">
    <text evidence="3">Lipid metabolism; phospholipid metabolism.</text>
</comment>
<evidence type="ECO:0000256" key="5">
    <source>
        <dbReference type="ARBA" id="ARBA00022516"/>
    </source>
</evidence>
<feature type="transmembrane region" description="Helical" evidence="19">
    <location>
        <begin position="88"/>
        <end position="119"/>
    </location>
</feature>
<sequence>MSSETVETASDPGLLAGVAGLVGLDAPSFLYLMTLLLCYPLCYISRTYLHGQSQFIKHVYFILCGLTLASLNFGYDIVYSMISVLVNYVLLVTVGGSQLSVALSFAFNMGYLLTAYVLLSTDGYDVMWTTPHCILTLRMIGTAFDLFDGHKDESQLSVEQKQLSIKTVPSLLEMCGYTYFPGGFFAGPQFSIRRYLDFTAEKLLDNDQGHPPACVMPALSRLGAAAVYAILECVLAPMFSNALLQSEDFANSSLLYQIVVVGIWHKIVFFKYCTVFLIVDGSCIMSGLPYNGKDENGNALWNACTSVIPWKLETATVTAEYIRSFNITTNVWVSRYVFKRLKFLNNRYISQTAAVMFLAVWHGMYVGYYICFGLEIFVTATETFVQDAVKRYPPLTKLVSNPALKLPIFALLKITVSLSVGYPLVGFVLLRWRRIRLVYGAMYHIPTLVLIIFPFLYQMVILPRLKKMERAAKKAAEAAQDTKNSENEKSD</sequence>
<evidence type="ECO:0000256" key="1">
    <source>
        <dbReference type="ARBA" id="ARBA00004141"/>
    </source>
</evidence>
<comment type="pathway">
    <text evidence="15">Phospholipid metabolism.</text>
</comment>
<evidence type="ECO:0000256" key="13">
    <source>
        <dbReference type="ARBA" id="ARBA00023264"/>
    </source>
</evidence>
<keyword evidence="14" id="KW-0012">Acyltransferase</keyword>
<evidence type="ECO:0000313" key="20">
    <source>
        <dbReference type="EnsemblMetazoa" id="XP_038047467.1"/>
    </source>
</evidence>
<comment type="subcellular location">
    <subcellularLocation>
        <location evidence="2">Endoplasmic reticulum</location>
    </subcellularLocation>
    <subcellularLocation>
        <location evidence="1">Membrane</location>
        <topology evidence="1">Multi-pass membrane protein</topology>
    </subcellularLocation>
</comment>
<evidence type="ECO:0000256" key="15">
    <source>
        <dbReference type="ARBA" id="ARBA00025707"/>
    </source>
</evidence>
<dbReference type="Pfam" id="PF03062">
    <property type="entry name" value="MBOAT"/>
    <property type="match status" value="1"/>
</dbReference>
<feature type="transmembrane region" description="Helical" evidence="19">
    <location>
        <begin position="408"/>
        <end position="430"/>
    </location>
</feature>
<evidence type="ECO:0000256" key="3">
    <source>
        <dbReference type="ARBA" id="ARBA00005074"/>
    </source>
</evidence>
<dbReference type="GO" id="GO:0030258">
    <property type="term" value="P:lipid modification"/>
    <property type="evidence" value="ECO:0007669"/>
    <property type="project" value="TreeGrafter"/>
</dbReference>
<evidence type="ECO:0000256" key="16">
    <source>
        <dbReference type="ARBA" id="ARBA00026120"/>
    </source>
</evidence>
<comment type="similarity">
    <text evidence="4">Belongs to the membrane-bound acyltransferase family.</text>
</comment>